<keyword evidence="3" id="KW-1185">Reference proteome</keyword>
<name>A0AAV9YZX0_9AGAR</name>
<dbReference type="Pfam" id="PF12937">
    <property type="entry name" value="F-box-like"/>
    <property type="match status" value="1"/>
</dbReference>
<evidence type="ECO:0000313" key="3">
    <source>
        <dbReference type="Proteomes" id="UP001362999"/>
    </source>
</evidence>
<feature type="domain" description="F-box" evidence="1">
    <location>
        <begin position="95"/>
        <end position="159"/>
    </location>
</feature>
<reference evidence="2 3" key="1">
    <citation type="journal article" date="2024" name="J Genomics">
        <title>Draft genome sequencing and assembly of Favolaschia claudopus CIRM-BRFM 2984 isolated from oak limbs.</title>
        <authorList>
            <person name="Navarro D."/>
            <person name="Drula E."/>
            <person name="Chaduli D."/>
            <person name="Cazenave R."/>
            <person name="Ahrendt S."/>
            <person name="Wang J."/>
            <person name="Lipzen A."/>
            <person name="Daum C."/>
            <person name="Barry K."/>
            <person name="Grigoriev I.V."/>
            <person name="Favel A."/>
            <person name="Rosso M.N."/>
            <person name="Martin F."/>
        </authorList>
    </citation>
    <scope>NUCLEOTIDE SEQUENCE [LARGE SCALE GENOMIC DNA]</scope>
    <source>
        <strain evidence="2 3">CIRM-BRFM 2984</strain>
    </source>
</reference>
<gene>
    <name evidence="2" type="ORF">R3P38DRAFT_2590623</name>
</gene>
<dbReference type="Gene3D" id="1.20.1280.50">
    <property type="match status" value="1"/>
</dbReference>
<protein>
    <recommendedName>
        <fullName evidence="1">F-box domain-containing protein</fullName>
    </recommendedName>
</protein>
<dbReference type="Proteomes" id="UP001362999">
    <property type="component" value="Unassembled WGS sequence"/>
</dbReference>
<comment type="caution">
    <text evidence="2">The sequence shown here is derived from an EMBL/GenBank/DDBJ whole genome shotgun (WGS) entry which is preliminary data.</text>
</comment>
<accession>A0AAV9YZX0</accession>
<dbReference type="AlphaFoldDB" id="A0AAV9YZX0"/>
<proteinExistence type="predicted"/>
<dbReference type="EMBL" id="JAWWNJ010000265">
    <property type="protein sequence ID" value="KAK6966579.1"/>
    <property type="molecule type" value="Genomic_DNA"/>
</dbReference>
<evidence type="ECO:0000313" key="2">
    <source>
        <dbReference type="EMBL" id="KAK6966579.1"/>
    </source>
</evidence>
<organism evidence="2 3">
    <name type="scientific">Favolaschia claudopus</name>
    <dbReference type="NCBI Taxonomy" id="2862362"/>
    <lineage>
        <taxon>Eukaryota</taxon>
        <taxon>Fungi</taxon>
        <taxon>Dikarya</taxon>
        <taxon>Basidiomycota</taxon>
        <taxon>Agaricomycotina</taxon>
        <taxon>Agaricomycetes</taxon>
        <taxon>Agaricomycetidae</taxon>
        <taxon>Agaricales</taxon>
        <taxon>Marasmiineae</taxon>
        <taxon>Mycenaceae</taxon>
        <taxon>Favolaschia</taxon>
    </lineage>
</organism>
<dbReference type="InterPro" id="IPR001810">
    <property type="entry name" value="F-box_dom"/>
</dbReference>
<evidence type="ECO:0000259" key="1">
    <source>
        <dbReference type="Pfam" id="PF12937"/>
    </source>
</evidence>
<sequence>MGSRWGRTIGGFSSTHLPTARQMMEVRDLSRFGILPTNTANILQAISVANLDIIRYDTEIDKRQTRKQLERLTSEREALACYANLCRSALSPVHRMPNELLTCIFERCLPHDLYITSVTQSPAEEVDRIFHRHLLELSQVCFRWHHVVMETPQLWSRITVDTRLWDKCEVPIANLLRMLESSLDRGKQHPLVLVAYAVKPHHHSLLQLLRKHAQRWQKAYIWGDDCTDELQTYAGNFPQLKRVSLGKCRDTKVFHAAPLLQEVVLFNGALDNLPKLPWAQIQKFAYYDAPQTRNISLPALLSLFPLLTSAIEVIVALCLCRSSNEPLDLDITSSVLYVQFCMKTTAETASRFFEHMKFPCLRSFCMFPRDIRNLPVWNSSDFISLATRSDFGSCLTHLAVHAIVTDVELLRCLEVLPKLSSLSIADCSSPGPSQTVITDTLLRKLQCMSDTQCLLVPKLQVLILNTVLGFTDSVYLDLVRSRAESQDGLIFMADLWLMEARIREVGAEALDEITKLTTGRALIFNRGDWSIKMRFKYSIVCFHF</sequence>